<proteinExistence type="predicted"/>
<comment type="caution">
    <text evidence="1">The sequence shown here is derived from an EMBL/GenBank/DDBJ whole genome shotgun (WGS) entry which is preliminary data.</text>
</comment>
<keyword evidence="2" id="KW-1185">Reference proteome</keyword>
<evidence type="ECO:0000313" key="2">
    <source>
        <dbReference type="Proteomes" id="UP000265520"/>
    </source>
</evidence>
<protein>
    <submittedName>
        <fullName evidence="1">Uncharacterized protein</fullName>
    </submittedName>
</protein>
<feature type="non-terminal residue" evidence="1">
    <location>
        <position position="1"/>
    </location>
</feature>
<evidence type="ECO:0000313" key="1">
    <source>
        <dbReference type="EMBL" id="MCI55315.1"/>
    </source>
</evidence>
<accession>A0A392T4V2</accession>
<dbReference type="AlphaFoldDB" id="A0A392T4V2"/>
<sequence length="66" mass="8009">WIFAFCLSLRRRDEGCLGRWRVAAPPLHYLVLSQPVRDWVSLPYYVWVSCWWPRAVVRHREQLQAL</sequence>
<reference evidence="1 2" key="1">
    <citation type="journal article" date="2018" name="Front. Plant Sci.">
        <title>Red Clover (Trifolium pratense) and Zigzag Clover (T. medium) - A Picture of Genomic Similarities and Differences.</title>
        <authorList>
            <person name="Dluhosova J."/>
            <person name="Istvanek J."/>
            <person name="Nedelnik J."/>
            <person name="Repkova J."/>
        </authorList>
    </citation>
    <scope>NUCLEOTIDE SEQUENCE [LARGE SCALE GENOMIC DNA]</scope>
    <source>
        <strain evidence="2">cv. 10/8</strain>
        <tissue evidence="1">Leaf</tissue>
    </source>
</reference>
<organism evidence="1 2">
    <name type="scientific">Trifolium medium</name>
    <dbReference type="NCBI Taxonomy" id="97028"/>
    <lineage>
        <taxon>Eukaryota</taxon>
        <taxon>Viridiplantae</taxon>
        <taxon>Streptophyta</taxon>
        <taxon>Embryophyta</taxon>
        <taxon>Tracheophyta</taxon>
        <taxon>Spermatophyta</taxon>
        <taxon>Magnoliopsida</taxon>
        <taxon>eudicotyledons</taxon>
        <taxon>Gunneridae</taxon>
        <taxon>Pentapetalae</taxon>
        <taxon>rosids</taxon>
        <taxon>fabids</taxon>
        <taxon>Fabales</taxon>
        <taxon>Fabaceae</taxon>
        <taxon>Papilionoideae</taxon>
        <taxon>50 kb inversion clade</taxon>
        <taxon>NPAAA clade</taxon>
        <taxon>Hologalegina</taxon>
        <taxon>IRL clade</taxon>
        <taxon>Trifolieae</taxon>
        <taxon>Trifolium</taxon>
    </lineage>
</organism>
<dbReference type="EMBL" id="LXQA010494304">
    <property type="protein sequence ID" value="MCI55315.1"/>
    <property type="molecule type" value="Genomic_DNA"/>
</dbReference>
<dbReference type="Proteomes" id="UP000265520">
    <property type="component" value="Unassembled WGS sequence"/>
</dbReference>
<name>A0A392T4V2_9FABA</name>